<feature type="active site" description="Proton acceptor" evidence="9">
    <location>
        <position position="673"/>
    </location>
</feature>
<dbReference type="GeneID" id="85374752"/>
<evidence type="ECO:0000313" key="14">
    <source>
        <dbReference type="EMBL" id="KAK1540592.1"/>
    </source>
</evidence>
<proteinExistence type="inferred from homology"/>
<dbReference type="Gene3D" id="3.30.470.20">
    <property type="entry name" value="ATP-grasp fold, B domain"/>
    <property type="match status" value="1"/>
</dbReference>
<dbReference type="PANTHER" id="PTHR11815:SF1">
    <property type="entry name" value="SUCCINATE--COA LIGASE [ADP-FORMING] SUBUNIT BETA, MITOCHONDRIAL"/>
    <property type="match status" value="1"/>
</dbReference>
<keyword evidence="9" id="KW-0862">Zinc</keyword>
<keyword evidence="7 10" id="KW-0067">ATP-binding</keyword>
<evidence type="ECO:0000256" key="4">
    <source>
        <dbReference type="ARBA" id="ARBA00022598"/>
    </source>
</evidence>
<dbReference type="Pfam" id="PF08442">
    <property type="entry name" value="ATP-grasp_2"/>
    <property type="match status" value="1"/>
</dbReference>
<dbReference type="InterPro" id="IPR026590">
    <property type="entry name" value="Ssirtuin_cat_dom"/>
</dbReference>
<feature type="compositionally biased region" description="Basic and acidic residues" evidence="11">
    <location>
        <begin position="705"/>
        <end position="720"/>
    </location>
</feature>
<keyword evidence="6 10" id="KW-0547">Nucleotide-binding</keyword>
<dbReference type="PROSITE" id="PS50305">
    <property type="entry name" value="SIRTUIN"/>
    <property type="match status" value="1"/>
</dbReference>
<protein>
    <submittedName>
        <fullName evidence="14">NAD-dependent deacetylase sirtuin-5</fullName>
    </submittedName>
</protein>
<dbReference type="InterPro" id="IPR011761">
    <property type="entry name" value="ATP-grasp"/>
</dbReference>
<dbReference type="InterPro" id="IPR029035">
    <property type="entry name" value="DHS-like_NAD/FAD-binding_dom"/>
</dbReference>
<name>A0ABQ9SNE4_9PEZI</name>
<dbReference type="Gene3D" id="3.40.50.261">
    <property type="entry name" value="Succinyl-CoA synthetase domains"/>
    <property type="match status" value="1"/>
</dbReference>
<dbReference type="InterPro" id="IPR017866">
    <property type="entry name" value="Succ-CoA_synthase_bsu_CS"/>
</dbReference>
<feature type="domain" description="ATP-grasp" evidence="13">
    <location>
        <begin position="34"/>
        <end position="77"/>
    </location>
</feature>
<comment type="pathway">
    <text evidence="1">Carbohydrate metabolism; tricarboxylic acid cycle; succinate from succinyl-CoA (ligase route): step 1/1.</text>
</comment>
<comment type="caution">
    <text evidence="14">The sequence shown here is derived from an EMBL/GenBank/DDBJ whole genome shotgun (WGS) entry which is preliminary data.</text>
</comment>
<feature type="region of interest" description="Disordered" evidence="11">
    <location>
        <begin position="696"/>
        <end position="720"/>
    </location>
</feature>
<evidence type="ECO:0000256" key="8">
    <source>
        <dbReference type="ARBA" id="ARBA00023027"/>
    </source>
</evidence>
<dbReference type="InterPro" id="IPR013650">
    <property type="entry name" value="ATP-grasp_succ-CoA_synth-type"/>
</dbReference>
<evidence type="ECO:0000256" key="3">
    <source>
        <dbReference type="ARBA" id="ARBA00022532"/>
    </source>
</evidence>
<feature type="binding site" evidence="9">
    <location>
        <position position="681"/>
    </location>
    <ligand>
        <name>Zn(2+)</name>
        <dbReference type="ChEBI" id="CHEBI:29105"/>
    </ligand>
</feature>
<keyword evidence="8" id="KW-0520">NAD</keyword>
<evidence type="ECO:0000313" key="15">
    <source>
        <dbReference type="Proteomes" id="UP001241169"/>
    </source>
</evidence>
<dbReference type="Pfam" id="PF02146">
    <property type="entry name" value="SIR2"/>
    <property type="match status" value="2"/>
</dbReference>
<dbReference type="InterPro" id="IPR013815">
    <property type="entry name" value="ATP_grasp_subdomain_1"/>
</dbReference>
<dbReference type="SUPFAM" id="SSF56059">
    <property type="entry name" value="Glutathione synthetase ATP-binding domain-like"/>
    <property type="match status" value="1"/>
</dbReference>
<dbReference type="InterPro" id="IPR005811">
    <property type="entry name" value="SUCC_ACL_C"/>
</dbReference>
<organism evidence="14 15">
    <name type="scientific">Colletotrichum paranaense</name>
    <dbReference type="NCBI Taxonomy" id="1914294"/>
    <lineage>
        <taxon>Eukaryota</taxon>
        <taxon>Fungi</taxon>
        <taxon>Dikarya</taxon>
        <taxon>Ascomycota</taxon>
        <taxon>Pezizomycotina</taxon>
        <taxon>Sordariomycetes</taxon>
        <taxon>Hypocreomycetidae</taxon>
        <taxon>Glomerellales</taxon>
        <taxon>Glomerellaceae</taxon>
        <taxon>Colletotrichum</taxon>
        <taxon>Colletotrichum acutatum species complex</taxon>
    </lineage>
</organism>
<evidence type="ECO:0000256" key="10">
    <source>
        <dbReference type="PROSITE-ProRule" id="PRU00409"/>
    </source>
</evidence>
<keyword evidence="9" id="KW-0479">Metal-binding</keyword>
<feature type="region of interest" description="Disordered" evidence="11">
    <location>
        <begin position="743"/>
        <end position="768"/>
    </location>
</feature>
<keyword evidence="15" id="KW-1185">Reference proteome</keyword>
<sequence length="902" mass="98606">MATRTLTAKLWRLNANLVSKQQLRRLTLHEYQSQNILKEFGIPVPRGHLARTPAEAAVIATELGGNCSLKPQVLRGGIEDGTFDNGSEAGIQLVNNAESAEKAANRMLGHYLKTDQSVGNGVLVNKLHVTESLNPERKWYLAFTFDRENYCPIIIASKFGGVAIEKIEAQHPDELHTFRFGFTDGITSKLTDNVSNCLGASAKEKEDLNDILGRLYKIFTTKDAYSLEIKTLASSSEGGLTCMDAKFSFDDAAAKRQKTLFAERDTEHEIPEEVEAEKYGLVYVRMDGDIGNVVNGAGLAMATNDAIALHGGASANFLDAGGQATKETMVKAFEIILRDQRVKTIFVNIYGGITRGDMIAESILGAAKELGPLKIPMVVRLQGTNSEMGLKIVRCSPGGSQSWIAYRSRFWESSAKGSRTGSRIKPGVIESVVNFGYLKQLTYDGCHQPIESRHFRQKNVAQAAAPSLHLETPQAHISSVLVHGPLNVLSNGHGDFRNWTDATNVNSKGYLKKPSSLLTFRNNELLYYNPTTPVSSLRQDSMADSTTTQPDLDPIAVADFHDTLKKSKRIVALIGAGLSVSSGLATFRGANGLWRNQDITQVASPAGFRHDPGLVWQFYTYRRHDALRAKPNPAHYALAELARRVPGFVALTQNVDNLSPRAGHSPSQLKELHGNLFALSCVDVVGCGYNERDNFEESLPPALDPSKDEERTIGSINPDKKPRASPVLLAGIARKHAQILGEKYEGNSPTTRDLTSLKAPDQPAPSNPVAVTRLSSGLEKKDLPQCPKCKNNILRPAVVWFGEPLPVEVVEEAQALSDDPGAIDLFLTIGTTSKVWPAAGYAEMARKKGARVAVINTRAEDARHVRPDKDWVFVGDAADVLPQLLKPVISESYEQVEKNMKK</sequence>
<dbReference type="EMBL" id="MOPA01000005">
    <property type="protein sequence ID" value="KAK1540592.1"/>
    <property type="molecule type" value="Genomic_DNA"/>
</dbReference>
<evidence type="ECO:0000256" key="7">
    <source>
        <dbReference type="ARBA" id="ARBA00022840"/>
    </source>
</evidence>
<dbReference type="Gene3D" id="3.30.1490.20">
    <property type="entry name" value="ATP-grasp fold, A domain"/>
    <property type="match status" value="1"/>
</dbReference>
<gene>
    <name evidence="14" type="ORF">CPAR01_06581</name>
</gene>
<dbReference type="SUPFAM" id="SSF52467">
    <property type="entry name" value="DHS-like NAD/FAD-binding domain"/>
    <property type="match status" value="1"/>
</dbReference>
<dbReference type="Proteomes" id="UP001241169">
    <property type="component" value="Unassembled WGS sequence"/>
</dbReference>
<comment type="similarity">
    <text evidence="2">Belongs to the sirtuin family. Class I subfamily.</text>
</comment>
<accession>A0ABQ9SNE4</accession>
<feature type="binding site" evidence="9">
    <location>
        <position position="786"/>
    </location>
    <ligand>
        <name>Zn(2+)</name>
        <dbReference type="ChEBI" id="CHEBI:29105"/>
    </ligand>
</feature>
<evidence type="ECO:0000259" key="13">
    <source>
        <dbReference type="PROSITE" id="PS50975"/>
    </source>
</evidence>
<dbReference type="Pfam" id="PF00549">
    <property type="entry name" value="Ligase_CoA"/>
    <property type="match status" value="1"/>
</dbReference>
<evidence type="ECO:0000256" key="5">
    <source>
        <dbReference type="ARBA" id="ARBA00022679"/>
    </source>
</evidence>
<dbReference type="InterPro" id="IPR003000">
    <property type="entry name" value="Sirtuin"/>
</dbReference>
<keyword evidence="4" id="KW-0436">Ligase</keyword>
<evidence type="ECO:0000256" key="6">
    <source>
        <dbReference type="ARBA" id="ARBA00022741"/>
    </source>
</evidence>
<dbReference type="InterPro" id="IPR016102">
    <property type="entry name" value="Succinyl-CoA_synth-like"/>
</dbReference>
<dbReference type="PANTHER" id="PTHR11815">
    <property type="entry name" value="SUCCINYL-COA SYNTHETASE BETA CHAIN"/>
    <property type="match status" value="1"/>
</dbReference>
<evidence type="ECO:0000256" key="9">
    <source>
        <dbReference type="PROSITE-ProRule" id="PRU00236"/>
    </source>
</evidence>
<evidence type="ECO:0000259" key="12">
    <source>
        <dbReference type="PROSITE" id="PS50305"/>
    </source>
</evidence>
<dbReference type="Gene3D" id="3.30.1600.10">
    <property type="entry name" value="SIR2/SIRT2 'Small Domain"/>
    <property type="match status" value="2"/>
</dbReference>
<feature type="binding site" evidence="9">
    <location>
        <position position="789"/>
    </location>
    <ligand>
        <name>Zn(2+)</name>
        <dbReference type="ChEBI" id="CHEBI:29105"/>
    </ligand>
</feature>
<feature type="binding site" evidence="9">
    <location>
        <position position="687"/>
    </location>
    <ligand>
        <name>Zn(2+)</name>
        <dbReference type="ChEBI" id="CHEBI:29105"/>
    </ligand>
</feature>
<dbReference type="InterPro" id="IPR026591">
    <property type="entry name" value="Sirtuin_cat_small_dom_sf"/>
</dbReference>
<feature type="domain" description="Deacetylase sirtuin-type" evidence="12">
    <location>
        <begin position="550"/>
        <end position="891"/>
    </location>
</feature>
<dbReference type="PROSITE" id="PS01217">
    <property type="entry name" value="SUCCINYL_COA_LIG_3"/>
    <property type="match status" value="1"/>
</dbReference>
<evidence type="ECO:0000256" key="11">
    <source>
        <dbReference type="SAM" id="MobiDB-lite"/>
    </source>
</evidence>
<dbReference type="PROSITE" id="PS50975">
    <property type="entry name" value="ATP_GRASP"/>
    <property type="match status" value="1"/>
</dbReference>
<dbReference type="SUPFAM" id="SSF52210">
    <property type="entry name" value="Succinyl-CoA synthetase domains"/>
    <property type="match status" value="1"/>
</dbReference>
<dbReference type="Gene3D" id="3.40.50.1220">
    <property type="entry name" value="TPP-binding domain"/>
    <property type="match status" value="2"/>
</dbReference>
<keyword evidence="5" id="KW-0808">Transferase</keyword>
<evidence type="ECO:0000256" key="2">
    <source>
        <dbReference type="ARBA" id="ARBA00006924"/>
    </source>
</evidence>
<reference evidence="14 15" key="1">
    <citation type="submission" date="2016-10" db="EMBL/GenBank/DDBJ databases">
        <title>The genome sequence of Colletotrichum fioriniae PJ7.</title>
        <authorList>
            <person name="Baroncelli R."/>
        </authorList>
    </citation>
    <scope>NUCLEOTIDE SEQUENCE [LARGE SCALE GENOMIC DNA]</scope>
    <source>
        <strain evidence="14 15">IMI 384185</strain>
    </source>
</reference>
<evidence type="ECO:0000256" key="1">
    <source>
        <dbReference type="ARBA" id="ARBA00005064"/>
    </source>
</evidence>
<dbReference type="RefSeq" id="XP_060349727.1">
    <property type="nucleotide sequence ID" value="XM_060490853.1"/>
</dbReference>
<keyword evidence="3" id="KW-0816">Tricarboxylic acid cycle</keyword>